<evidence type="ECO:0000256" key="7">
    <source>
        <dbReference type="ARBA" id="ARBA00023163"/>
    </source>
</evidence>
<comment type="subcellular location">
    <subcellularLocation>
        <location evidence="2">Cytoplasm</location>
    </subcellularLocation>
    <subcellularLocation>
        <location evidence="1">Nucleus</location>
    </subcellularLocation>
</comment>
<dbReference type="Pfam" id="PF08528">
    <property type="entry name" value="Whi5"/>
    <property type="match status" value="1"/>
</dbReference>
<evidence type="ECO:0000313" key="11">
    <source>
        <dbReference type="Proteomes" id="UP000813385"/>
    </source>
</evidence>
<feature type="compositionally biased region" description="Basic and acidic residues" evidence="9">
    <location>
        <begin position="87"/>
        <end position="111"/>
    </location>
</feature>
<dbReference type="Proteomes" id="UP000813385">
    <property type="component" value="Unassembled WGS sequence"/>
</dbReference>
<evidence type="ECO:0000313" key="10">
    <source>
        <dbReference type="EMBL" id="KAH7354155.1"/>
    </source>
</evidence>
<evidence type="ECO:0008006" key="12">
    <source>
        <dbReference type="Google" id="ProtNLM"/>
    </source>
</evidence>
<keyword evidence="4" id="KW-0963">Cytoplasm</keyword>
<protein>
    <recommendedName>
        <fullName evidence="12">Cyclin-dependent kinase</fullName>
    </recommendedName>
</protein>
<keyword evidence="5" id="KW-0678">Repressor</keyword>
<evidence type="ECO:0000256" key="4">
    <source>
        <dbReference type="ARBA" id="ARBA00022490"/>
    </source>
</evidence>
<comment type="caution">
    <text evidence="10">The sequence shown here is derived from an EMBL/GenBank/DDBJ whole genome shotgun (WGS) entry which is preliminary data.</text>
</comment>
<evidence type="ECO:0000256" key="2">
    <source>
        <dbReference type="ARBA" id="ARBA00004496"/>
    </source>
</evidence>
<dbReference type="GO" id="GO:0005737">
    <property type="term" value="C:cytoplasm"/>
    <property type="evidence" value="ECO:0007669"/>
    <property type="project" value="UniProtKB-SubCell"/>
</dbReference>
<evidence type="ECO:0000256" key="3">
    <source>
        <dbReference type="ARBA" id="ARBA00006922"/>
    </source>
</evidence>
<sequence>MDPTTPAKRRALAPLNANAMSPVPKLGLKPTMQQAGRSPTKGVSGLKRAFQVGGENDTENVVAKKQCHEPARATTTVQRSMSTEGQRTTDEVVKEPMTHADPPRARQETQQHRPRSTSPDASSVFDNSLTDTSHDAAEDTALTEPDATPAPRPRRIMTREEARQNAQILRLRLGLANYKVRTGQTDVPLERLQVRPVPSLRREASSSGTTTAPSSQERVPVDEPRDETVVTKTRTSPARSPLPEGRPVKDVPAPGSPLGGAANGLLSLARSG</sequence>
<keyword evidence="6" id="KW-0805">Transcription regulation</keyword>
<feature type="region of interest" description="Disordered" evidence="9">
    <location>
        <begin position="189"/>
        <end position="272"/>
    </location>
</feature>
<proteinExistence type="inferred from homology"/>
<organism evidence="10 11">
    <name type="scientific">Plectosphaerella cucumerina</name>
    <dbReference type="NCBI Taxonomy" id="40658"/>
    <lineage>
        <taxon>Eukaryota</taxon>
        <taxon>Fungi</taxon>
        <taxon>Dikarya</taxon>
        <taxon>Ascomycota</taxon>
        <taxon>Pezizomycotina</taxon>
        <taxon>Sordariomycetes</taxon>
        <taxon>Hypocreomycetidae</taxon>
        <taxon>Glomerellales</taxon>
        <taxon>Plectosphaerellaceae</taxon>
        <taxon>Plectosphaerella</taxon>
    </lineage>
</organism>
<dbReference type="OrthoDB" id="5345625at2759"/>
<keyword evidence="8" id="KW-0539">Nucleus</keyword>
<accession>A0A8K0X065</accession>
<evidence type="ECO:0000256" key="9">
    <source>
        <dbReference type="SAM" id="MobiDB-lite"/>
    </source>
</evidence>
<feature type="compositionally biased region" description="Low complexity" evidence="9">
    <location>
        <begin position="263"/>
        <end position="272"/>
    </location>
</feature>
<evidence type="ECO:0000256" key="5">
    <source>
        <dbReference type="ARBA" id="ARBA00022491"/>
    </source>
</evidence>
<feature type="compositionally biased region" description="Basic and acidic residues" evidence="9">
    <location>
        <begin position="219"/>
        <end position="229"/>
    </location>
</feature>
<dbReference type="EMBL" id="JAGPXD010000005">
    <property type="protein sequence ID" value="KAH7354155.1"/>
    <property type="molecule type" value="Genomic_DNA"/>
</dbReference>
<gene>
    <name evidence="10" type="ORF">B0T11DRAFT_320960</name>
</gene>
<evidence type="ECO:0000256" key="6">
    <source>
        <dbReference type="ARBA" id="ARBA00023015"/>
    </source>
</evidence>
<evidence type="ECO:0000256" key="8">
    <source>
        <dbReference type="ARBA" id="ARBA00023242"/>
    </source>
</evidence>
<feature type="compositionally biased region" description="Low complexity" evidence="9">
    <location>
        <begin position="205"/>
        <end position="215"/>
    </location>
</feature>
<feature type="compositionally biased region" description="Polar residues" evidence="9">
    <location>
        <begin position="116"/>
        <end position="131"/>
    </location>
</feature>
<dbReference type="AlphaFoldDB" id="A0A8K0X065"/>
<keyword evidence="7" id="KW-0804">Transcription</keyword>
<reference evidence="10" key="1">
    <citation type="journal article" date="2021" name="Nat. Commun.">
        <title>Genetic determinants of endophytism in the Arabidopsis root mycobiome.</title>
        <authorList>
            <person name="Mesny F."/>
            <person name="Miyauchi S."/>
            <person name="Thiergart T."/>
            <person name="Pickel B."/>
            <person name="Atanasova L."/>
            <person name="Karlsson M."/>
            <person name="Huettel B."/>
            <person name="Barry K.W."/>
            <person name="Haridas S."/>
            <person name="Chen C."/>
            <person name="Bauer D."/>
            <person name="Andreopoulos W."/>
            <person name="Pangilinan J."/>
            <person name="LaButti K."/>
            <person name="Riley R."/>
            <person name="Lipzen A."/>
            <person name="Clum A."/>
            <person name="Drula E."/>
            <person name="Henrissat B."/>
            <person name="Kohler A."/>
            <person name="Grigoriev I.V."/>
            <person name="Martin F.M."/>
            <person name="Hacquard S."/>
        </authorList>
    </citation>
    <scope>NUCLEOTIDE SEQUENCE</scope>
    <source>
        <strain evidence="10">MPI-CAGE-AT-0016</strain>
    </source>
</reference>
<dbReference type="GO" id="GO:0005634">
    <property type="term" value="C:nucleus"/>
    <property type="evidence" value="ECO:0007669"/>
    <property type="project" value="UniProtKB-SubCell"/>
</dbReference>
<name>A0A8K0X065_9PEZI</name>
<feature type="region of interest" description="Disordered" evidence="9">
    <location>
        <begin position="1"/>
        <end position="159"/>
    </location>
</feature>
<keyword evidence="11" id="KW-1185">Reference proteome</keyword>
<dbReference type="InterPro" id="IPR013734">
    <property type="entry name" value="TF_Nrm1/Whi5"/>
</dbReference>
<evidence type="ECO:0000256" key="1">
    <source>
        <dbReference type="ARBA" id="ARBA00004123"/>
    </source>
</evidence>
<comment type="similarity">
    <text evidence="3">Belongs to the WHI5/NRM1 family.</text>
</comment>
<feature type="compositionally biased region" description="Polar residues" evidence="9">
    <location>
        <begin position="73"/>
        <end position="86"/>
    </location>
</feature>